<sequence>MKNLILTIGLIATTSQLHAETLDNLAHRDKDAAIERVLPIFLGSIERSEHYKKTKENVSLNLSALQAAIIEGDASRIKQLALSYAEAYGELKKSEGYAKGLATAMVVSRIMRPIETTEEDSE</sequence>
<name>A0ABS8BL53_9NEIS</name>
<evidence type="ECO:0000313" key="1">
    <source>
        <dbReference type="EMBL" id="MCB5196448.1"/>
    </source>
</evidence>
<dbReference type="RefSeq" id="WP_226764206.1">
    <property type="nucleotide sequence ID" value="NZ_JAJAWG010000005.1"/>
</dbReference>
<proteinExistence type="predicted"/>
<dbReference type="EMBL" id="JAJAWG010000005">
    <property type="protein sequence ID" value="MCB5196448.1"/>
    <property type="molecule type" value="Genomic_DNA"/>
</dbReference>
<organism evidence="1 2">
    <name type="scientific">Deefgea salmonis</name>
    <dbReference type="NCBI Taxonomy" id="2875502"/>
    <lineage>
        <taxon>Bacteria</taxon>
        <taxon>Pseudomonadati</taxon>
        <taxon>Pseudomonadota</taxon>
        <taxon>Betaproteobacteria</taxon>
        <taxon>Neisseriales</taxon>
        <taxon>Chitinibacteraceae</taxon>
        <taxon>Deefgea</taxon>
    </lineage>
</organism>
<gene>
    <name evidence="1" type="ORF">LG219_09220</name>
</gene>
<protein>
    <submittedName>
        <fullName evidence="1">Uncharacterized protein</fullName>
    </submittedName>
</protein>
<comment type="caution">
    <text evidence="1">The sequence shown here is derived from an EMBL/GenBank/DDBJ whole genome shotgun (WGS) entry which is preliminary data.</text>
</comment>
<reference evidence="1 2" key="1">
    <citation type="submission" date="2021-10" db="EMBL/GenBank/DDBJ databases">
        <authorList>
            <person name="Chen M."/>
        </authorList>
    </citation>
    <scope>NUCLEOTIDE SEQUENCE [LARGE SCALE GENOMIC DNA]</scope>
    <source>
        <strain evidence="1 2">H3-26</strain>
    </source>
</reference>
<evidence type="ECO:0000313" key="2">
    <source>
        <dbReference type="Proteomes" id="UP001198034"/>
    </source>
</evidence>
<dbReference type="Proteomes" id="UP001198034">
    <property type="component" value="Unassembled WGS sequence"/>
</dbReference>
<keyword evidence="2" id="KW-1185">Reference proteome</keyword>
<accession>A0ABS8BL53</accession>